<feature type="compositionally biased region" description="Polar residues" evidence="4">
    <location>
        <begin position="395"/>
        <end position="410"/>
    </location>
</feature>
<evidence type="ECO:0000256" key="3">
    <source>
        <dbReference type="PROSITE-ProRule" id="PRU00221"/>
    </source>
</evidence>
<dbReference type="InterPro" id="IPR036322">
    <property type="entry name" value="WD40_repeat_dom_sf"/>
</dbReference>
<dbReference type="PANTHER" id="PTHR46202:SF1">
    <property type="entry name" value="DNA EXCISION REPAIR PROTEIN ERCC-8"/>
    <property type="match status" value="1"/>
</dbReference>
<dbReference type="PROSITE" id="PS50294">
    <property type="entry name" value="WD_REPEATS_REGION"/>
    <property type="match status" value="2"/>
</dbReference>
<reference evidence="5" key="1">
    <citation type="submission" date="2022-11" db="EMBL/GenBank/DDBJ databases">
        <title>Centuries of genome instability and evolution in soft-shell clam transmissible cancer (bioRxiv).</title>
        <authorList>
            <person name="Hart S.F.M."/>
            <person name="Yonemitsu M.A."/>
            <person name="Giersch R.M."/>
            <person name="Beal B.F."/>
            <person name="Arriagada G."/>
            <person name="Davis B.W."/>
            <person name="Ostrander E.A."/>
            <person name="Goff S.P."/>
            <person name="Metzger M.J."/>
        </authorList>
    </citation>
    <scope>NUCLEOTIDE SEQUENCE</scope>
    <source>
        <strain evidence="5">MELC-2E11</strain>
        <tissue evidence="5">Siphon/mantle</tissue>
    </source>
</reference>
<evidence type="ECO:0000256" key="4">
    <source>
        <dbReference type="SAM" id="MobiDB-lite"/>
    </source>
</evidence>
<dbReference type="SUPFAM" id="SSF50978">
    <property type="entry name" value="WD40 repeat-like"/>
    <property type="match status" value="1"/>
</dbReference>
<dbReference type="Pfam" id="PF00400">
    <property type="entry name" value="WD40"/>
    <property type="match status" value="3"/>
</dbReference>
<dbReference type="Gene3D" id="2.130.10.10">
    <property type="entry name" value="YVTN repeat-like/Quinoprotein amine dehydrogenase"/>
    <property type="match status" value="1"/>
</dbReference>
<dbReference type="PANTHER" id="PTHR46202">
    <property type="entry name" value="DNA EXCISION REPAIR PROTEIN ERCC-8"/>
    <property type="match status" value="1"/>
</dbReference>
<dbReference type="EMBL" id="CP111024">
    <property type="protein sequence ID" value="WAR22891.1"/>
    <property type="molecule type" value="Genomic_DNA"/>
</dbReference>
<dbReference type="PROSITE" id="PS00678">
    <property type="entry name" value="WD_REPEATS_1"/>
    <property type="match status" value="1"/>
</dbReference>
<proteinExistence type="predicted"/>
<gene>
    <name evidence="5" type="ORF">MAR_036560</name>
</gene>
<dbReference type="InterPro" id="IPR019775">
    <property type="entry name" value="WD40_repeat_CS"/>
</dbReference>
<dbReference type="InterPro" id="IPR001680">
    <property type="entry name" value="WD40_rpt"/>
</dbReference>
<feature type="compositionally biased region" description="Basic and acidic residues" evidence="4">
    <location>
        <begin position="358"/>
        <end position="373"/>
    </location>
</feature>
<feature type="repeat" description="WD" evidence="3">
    <location>
        <begin position="303"/>
        <end position="334"/>
    </location>
</feature>
<feature type="compositionally biased region" description="Polar residues" evidence="4">
    <location>
        <begin position="374"/>
        <end position="388"/>
    </location>
</feature>
<protein>
    <submittedName>
        <fullName evidence="5">ERCC8-like protein</fullName>
    </submittedName>
</protein>
<evidence type="ECO:0000256" key="2">
    <source>
        <dbReference type="ARBA" id="ARBA00022737"/>
    </source>
</evidence>
<feature type="region of interest" description="Disordered" evidence="4">
    <location>
        <begin position="358"/>
        <end position="416"/>
    </location>
</feature>
<keyword evidence="6" id="KW-1185">Reference proteome</keyword>
<evidence type="ECO:0000313" key="5">
    <source>
        <dbReference type="EMBL" id="WAR22891.1"/>
    </source>
</evidence>
<name>A0ABY7FPP7_MYAAR</name>
<dbReference type="SMART" id="SM00320">
    <property type="entry name" value="WD40"/>
    <property type="match status" value="4"/>
</dbReference>
<dbReference type="InterPro" id="IPR042238">
    <property type="entry name" value="Rad28/ERCC8/Ckn1/ATCSA-1"/>
</dbReference>
<evidence type="ECO:0000313" key="6">
    <source>
        <dbReference type="Proteomes" id="UP001164746"/>
    </source>
</evidence>
<evidence type="ECO:0000256" key="1">
    <source>
        <dbReference type="ARBA" id="ARBA00022574"/>
    </source>
</evidence>
<sequence length="416" mass="45526">MDSGAFSDSTVSILLAGGGDGFVVIYDVCCPPGPERHTFPSVGTVALNNRHRHKFSVETVLWYPLDTGMFTSSGADCMLKVWDTNRLKPADEYQFSGIVNCHHMSPIATRHCLVAVATNSSTVKLVDLKSGSSSHSLKGHDTSVFVVKFSPYNEFILASGRHFKAFMITDYNSVVTGRYYYGTSGMRRAASYSLTSTMGGNPRTYLKITVSALSHNNAVNGLQFSSDGIHIVSCSTDNAVRLWNTSTGKNVGVDYGAISNRAKKCVQFAVSDGCSQDLVFIPNDTRRSVDALNMVTGKREYSLTGHYSYVNCCLYHPDLNELYSGANDRNILVWTPKTFSSQYRNVRKRRRERVEFKCTEKQPKRSTEKHDSKITVSSTAKSSISNGISAGLSGIETTGGANTALTADSWSSDEDT</sequence>
<organism evidence="5 6">
    <name type="scientific">Mya arenaria</name>
    <name type="common">Soft-shell clam</name>
    <dbReference type="NCBI Taxonomy" id="6604"/>
    <lineage>
        <taxon>Eukaryota</taxon>
        <taxon>Metazoa</taxon>
        <taxon>Spiralia</taxon>
        <taxon>Lophotrochozoa</taxon>
        <taxon>Mollusca</taxon>
        <taxon>Bivalvia</taxon>
        <taxon>Autobranchia</taxon>
        <taxon>Heteroconchia</taxon>
        <taxon>Euheterodonta</taxon>
        <taxon>Imparidentia</taxon>
        <taxon>Neoheterodontei</taxon>
        <taxon>Myida</taxon>
        <taxon>Myoidea</taxon>
        <taxon>Myidae</taxon>
        <taxon>Mya</taxon>
    </lineage>
</organism>
<keyword evidence="1 3" id="KW-0853">WD repeat</keyword>
<dbReference type="Proteomes" id="UP001164746">
    <property type="component" value="Chromosome 13"/>
</dbReference>
<dbReference type="PROSITE" id="PS50082">
    <property type="entry name" value="WD_REPEATS_2"/>
    <property type="match status" value="2"/>
</dbReference>
<accession>A0ABY7FPP7</accession>
<feature type="repeat" description="WD" evidence="3">
    <location>
        <begin position="212"/>
        <end position="253"/>
    </location>
</feature>
<keyword evidence="2" id="KW-0677">Repeat</keyword>
<dbReference type="InterPro" id="IPR015943">
    <property type="entry name" value="WD40/YVTN_repeat-like_dom_sf"/>
</dbReference>